<reference evidence="2" key="1">
    <citation type="journal article" date="2023" name="Mol. Phylogenet. Evol.">
        <title>Genome-scale phylogeny and comparative genomics of the fungal order Sordariales.</title>
        <authorList>
            <person name="Hensen N."/>
            <person name="Bonometti L."/>
            <person name="Westerberg I."/>
            <person name="Brannstrom I.O."/>
            <person name="Guillou S."/>
            <person name="Cros-Aarteil S."/>
            <person name="Calhoun S."/>
            <person name="Haridas S."/>
            <person name="Kuo A."/>
            <person name="Mondo S."/>
            <person name="Pangilinan J."/>
            <person name="Riley R."/>
            <person name="LaButti K."/>
            <person name="Andreopoulos B."/>
            <person name="Lipzen A."/>
            <person name="Chen C."/>
            <person name="Yan M."/>
            <person name="Daum C."/>
            <person name="Ng V."/>
            <person name="Clum A."/>
            <person name="Steindorff A."/>
            <person name="Ohm R.A."/>
            <person name="Martin F."/>
            <person name="Silar P."/>
            <person name="Natvig D.O."/>
            <person name="Lalanne C."/>
            <person name="Gautier V."/>
            <person name="Ament-Velasquez S.L."/>
            <person name="Kruys A."/>
            <person name="Hutchinson M.I."/>
            <person name="Powell A.J."/>
            <person name="Barry K."/>
            <person name="Miller A.N."/>
            <person name="Grigoriev I.V."/>
            <person name="Debuchy R."/>
            <person name="Gladieux P."/>
            <person name="Hiltunen Thoren M."/>
            <person name="Johannesson H."/>
        </authorList>
    </citation>
    <scope>NUCLEOTIDE SEQUENCE</scope>
    <source>
        <strain evidence="2">CBS 958.72</strain>
    </source>
</reference>
<evidence type="ECO:0008006" key="4">
    <source>
        <dbReference type="Google" id="ProtNLM"/>
    </source>
</evidence>
<gene>
    <name evidence="2" type="ORF">B0T24DRAFT_387382</name>
</gene>
<proteinExistence type="predicted"/>
<evidence type="ECO:0000313" key="2">
    <source>
        <dbReference type="EMBL" id="KAK3367278.1"/>
    </source>
</evidence>
<comment type="caution">
    <text evidence="2">The sequence shown here is derived from an EMBL/GenBank/DDBJ whole genome shotgun (WGS) entry which is preliminary data.</text>
</comment>
<keyword evidence="3" id="KW-1185">Reference proteome</keyword>
<evidence type="ECO:0000256" key="1">
    <source>
        <dbReference type="SAM" id="SignalP"/>
    </source>
</evidence>
<dbReference type="AlphaFoldDB" id="A0AAE0JZG0"/>
<feature type="signal peptide" evidence="1">
    <location>
        <begin position="1"/>
        <end position="18"/>
    </location>
</feature>
<dbReference type="Proteomes" id="UP001287356">
    <property type="component" value="Unassembled WGS sequence"/>
</dbReference>
<sequence>MLLNTLPLASLLASLAVGSRLPPLKGHVYRAAAADPPPAVYLPSHHVYDAAPALERRFSANDTFDFNFGYTNKNLWKGTWNGGSAPIPPIPIGPIPLTIKPEGAVSLSLDCNECRTYGTVDVELSTDAGLFFLLTFRDAGAIVDLGVTASAALTVKLQLGGFIDPHKNFTTGSFNATLDLGVELVLSLTAGTTLSGGFQLCIPDGAQLGFDIGISPDPQTGLLATDAALKTLPGVNFSLLPLSVDTNVNVTAALILSAAAGIDAALGPITGKIGAGATVTLIQLKFGETSHAGAGTGQCPLALFVDGESNGGASANLAAGTRKPFLDKAAHTVFATAGATTCLFSKPSPVAPPSQSLPQALLSPQPTTSCAPGAALVTQLDTVTHVNTLTSCLAPVVDCPSSLAQVVVLTQTDTVTATRCADATTSATPDPAPLLLQSATTTITATTIITIPSSSTSTLLNNSSSAIAQPPAAFANVSAPANATVTALAGVFPSGAGNGSIAGQLPVTAAGARVRGPVAAGQSVASLVVGVAALVWFL</sequence>
<name>A0AAE0JZG0_9PEZI</name>
<keyword evidence="1" id="KW-0732">Signal</keyword>
<evidence type="ECO:0000313" key="3">
    <source>
        <dbReference type="Proteomes" id="UP001287356"/>
    </source>
</evidence>
<protein>
    <recommendedName>
        <fullName evidence="4">GPI anchored protein</fullName>
    </recommendedName>
</protein>
<reference evidence="2" key="2">
    <citation type="submission" date="2023-06" db="EMBL/GenBank/DDBJ databases">
        <authorList>
            <consortium name="Lawrence Berkeley National Laboratory"/>
            <person name="Haridas S."/>
            <person name="Hensen N."/>
            <person name="Bonometti L."/>
            <person name="Westerberg I."/>
            <person name="Brannstrom I.O."/>
            <person name="Guillou S."/>
            <person name="Cros-Aarteil S."/>
            <person name="Calhoun S."/>
            <person name="Kuo A."/>
            <person name="Mondo S."/>
            <person name="Pangilinan J."/>
            <person name="Riley R."/>
            <person name="Labutti K."/>
            <person name="Andreopoulos B."/>
            <person name="Lipzen A."/>
            <person name="Chen C."/>
            <person name="Yanf M."/>
            <person name="Daum C."/>
            <person name="Ng V."/>
            <person name="Clum A."/>
            <person name="Steindorff A."/>
            <person name="Ohm R."/>
            <person name="Martin F."/>
            <person name="Silar P."/>
            <person name="Natvig D."/>
            <person name="Lalanne C."/>
            <person name="Gautier V."/>
            <person name="Ament-Velasquez S.L."/>
            <person name="Kruys A."/>
            <person name="Hutchinson M.I."/>
            <person name="Powell A.J."/>
            <person name="Barry K."/>
            <person name="Miller A.N."/>
            <person name="Grigoriev I.V."/>
            <person name="Debuchy R."/>
            <person name="Gladieux P."/>
            <person name="Thoren M.H."/>
            <person name="Johannesson H."/>
        </authorList>
    </citation>
    <scope>NUCLEOTIDE SEQUENCE</scope>
    <source>
        <strain evidence="2">CBS 958.72</strain>
    </source>
</reference>
<dbReference type="EMBL" id="JAULSN010000007">
    <property type="protein sequence ID" value="KAK3367278.1"/>
    <property type="molecule type" value="Genomic_DNA"/>
</dbReference>
<organism evidence="2 3">
    <name type="scientific">Lasiosphaeria ovina</name>
    <dbReference type="NCBI Taxonomy" id="92902"/>
    <lineage>
        <taxon>Eukaryota</taxon>
        <taxon>Fungi</taxon>
        <taxon>Dikarya</taxon>
        <taxon>Ascomycota</taxon>
        <taxon>Pezizomycotina</taxon>
        <taxon>Sordariomycetes</taxon>
        <taxon>Sordariomycetidae</taxon>
        <taxon>Sordariales</taxon>
        <taxon>Lasiosphaeriaceae</taxon>
        <taxon>Lasiosphaeria</taxon>
    </lineage>
</organism>
<feature type="chain" id="PRO_5042042006" description="GPI anchored protein" evidence="1">
    <location>
        <begin position="19"/>
        <end position="538"/>
    </location>
</feature>
<accession>A0AAE0JZG0</accession>